<comment type="caution">
    <text evidence="1">The sequence shown here is derived from an EMBL/GenBank/DDBJ whole genome shotgun (WGS) entry which is preliminary data.</text>
</comment>
<accession>A0ABP2TWZ4</accession>
<organism evidence="1 2">
    <name type="scientific">Acinetobacter modestus</name>
    <dbReference type="NCBI Taxonomy" id="1776740"/>
    <lineage>
        <taxon>Bacteria</taxon>
        <taxon>Pseudomonadati</taxon>
        <taxon>Pseudomonadota</taxon>
        <taxon>Gammaproteobacteria</taxon>
        <taxon>Moraxellales</taxon>
        <taxon>Moraxellaceae</taxon>
        <taxon>Acinetobacter</taxon>
    </lineage>
</organism>
<dbReference type="GeneID" id="92836997"/>
<protein>
    <submittedName>
        <fullName evidence="1">Uncharacterized protein</fullName>
    </submittedName>
</protein>
<dbReference type="RefSeq" id="WP_004662785.1">
    <property type="nucleotide sequence ID" value="NZ_BMDV01000001.1"/>
</dbReference>
<reference evidence="2" key="1">
    <citation type="submission" date="2013-02" db="EMBL/GenBank/DDBJ databases">
        <title>The Genome Sequence of Acinetobacter sp. NIPH 236.</title>
        <authorList>
            <consortium name="The Broad Institute Genome Sequencing Platform"/>
            <consortium name="The Broad Institute Genome Sequencing Center for Infectious Disease"/>
            <person name="Cerqueira G."/>
            <person name="Feldgarden M."/>
            <person name="Courvalin P."/>
            <person name="Perichon B."/>
            <person name="Grillot-Courvalin C."/>
            <person name="Clermont D."/>
            <person name="Rocha E."/>
            <person name="Yoon E.-J."/>
            <person name="Nemec A."/>
            <person name="Walker B."/>
            <person name="Young S.K."/>
            <person name="Zeng Q."/>
            <person name="Gargeya S."/>
            <person name="Fitzgerald M."/>
            <person name="Haas B."/>
            <person name="Abouelleil A."/>
            <person name="Alvarado L."/>
            <person name="Arachchi H.M."/>
            <person name="Berlin A.M."/>
            <person name="Chapman S.B."/>
            <person name="Dewar J."/>
            <person name="Goldberg J."/>
            <person name="Griggs A."/>
            <person name="Gujja S."/>
            <person name="Hansen M."/>
            <person name="Howarth C."/>
            <person name="Imamovic A."/>
            <person name="Larimer J."/>
            <person name="McCowan C."/>
            <person name="Murphy C."/>
            <person name="Neiman D."/>
            <person name="Pearson M."/>
            <person name="Priest M."/>
            <person name="Roberts A."/>
            <person name="Saif S."/>
            <person name="Shea T."/>
            <person name="Sisk P."/>
            <person name="Sykes S."/>
            <person name="Wortman J."/>
            <person name="Nusbaum C."/>
            <person name="Birren B."/>
        </authorList>
    </citation>
    <scope>NUCLEOTIDE SEQUENCE [LARGE SCALE GENOMIC DNA]</scope>
    <source>
        <strain evidence="2">NIPH 236</strain>
    </source>
</reference>
<keyword evidence="2" id="KW-1185">Reference proteome</keyword>
<evidence type="ECO:0000313" key="2">
    <source>
        <dbReference type="Proteomes" id="UP000013190"/>
    </source>
</evidence>
<name>A0ABP2TWZ4_9GAMM</name>
<reference evidence="1 2" key="2">
    <citation type="journal article" date="2016" name="Int. J. Syst. Evol. Microbiol.">
        <title>Taxonomy of haemolytic and/or proteolytic strains of the genus Acinetobacter with the proposal of Acinetobacter courvalinii sp. nov. (genomic species 14 sensu Bouvet &amp; Jeanjean), Acinetobacter dispersus sp. nov. (genomic species 17), Acinetobacter modestus sp. nov., Acinetobacter proteolyticus sp. nov. and Acinetobacter vivianii sp. nov.</title>
        <authorList>
            <person name="Nemec A."/>
            <person name="Radolfova-Krizova L."/>
            <person name="Maixnerova M."/>
            <person name="Vrestiakova E."/>
            <person name="Jezek P."/>
            <person name="Sedo O."/>
        </authorList>
    </citation>
    <scope>NUCLEOTIDE SEQUENCE [LARGE SCALE GENOMIC DNA]</scope>
    <source>
        <strain evidence="1 2">NIPH 236</strain>
    </source>
</reference>
<gene>
    <name evidence="1" type="ORF">F992_02311</name>
</gene>
<dbReference type="Proteomes" id="UP000013190">
    <property type="component" value="Unassembled WGS sequence"/>
</dbReference>
<dbReference type="EMBL" id="APOJ01000025">
    <property type="protein sequence ID" value="ENU26762.1"/>
    <property type="molecule type" value="Genomic_DNA"/>
</dbReference>
<evidence type="ECO:0000313" key="1">
    <source>
        <dbReference type="EMBL" id="ENU26762.1"/>
    </source>
</evidence>
<sequence>MNNSMIELKKDFTRPEYSNPVDAMWEFFQENPNLKCVNFDPIQNGVRAFYIVIN</sequence>
<proteinExistence type="predicted"/>